<dbReference type="PANTHER" id="PTHR21221">
    <property type="entry name" value="UREIDOGLYCOLATE HYDROLASE"/>
    <property type="match status" value="1"/>
</dbReference>
<evidence type="ECO:0000256" key="4">
    <source>
        <dbReference type="ARBA" id="ARBA00047684"/>
    </source>
</evidence>
<dbReference type="Pfam" id="PF04115">
    <property type="entry name" value="Ureidogly_lyase"/>
    <property type="match status" value="1"/>
</dbReference>
<dbReference type="GO" id="GO:0050385">
    <property type="term" value="F:ureidoglycolate lyase activity"/>
    <property type="evidence" value="ECO:0007669"/>
    <property type="project" value="UniProtKB-UniRule"/>
</dbReference>
<comment type="pathway">
    <text evidence="5">Nitrogen metabolism; (S)-allantoin degradation.</text>
</comment>
<name>A0A2P7S793_9HYPH</name>
<evidence type="ECO:0000256" key="5">
    <source>
        <dbReference type="HAMAP-Rule" id="MF_00616"/>
    </source>
</evidence>
<evidence type="ECO:0000256" key="2">
    <source>
        <dbReference type="ARBA" id="ARBA00022631"/>
    </source>
</evidence>
<dbReference type="UniPathway" id="UPA00395"/>
<dbReference type="GO" id="GO:0000256">
    <property type="term" value="P:allantoin catabolic process"/>
    <property type="evidence" value="ECO:0007669"/>
    <property type="project" value="UniProtKB-UniRule"/>
</dbReference>
<dbReference type="CDD" id="cd20298">
    <property type="entry name" value="cupin_UAH"/>
    <property type="match status" value="1"/>
</dbReference>
<dbReference type="RefSeq" id="WP_106773086.1">
    <property type="nucleotide sequence ID" value="NZ_PXYK01000014.1"/>
</dbReference>
<evidence type="ECO:0000313" key="7">
    <source>
        <dbReference type="Proteomes" id="UP000241229"/>
    </source>
</evidence>
<accession>A0A2P7S793</accession>
<comment type="function">
    <text evidence="5">Catalyzes the catabolism of the allantoin degradation intermediate (S)-ureidoglycolate, generating urea and glyoxylate. Involved in the utilization of allantoin as nitrogen source.</text>
</comment>
<dbReference type="Gene3D" id="2.60.120.480">
    <property type="entry name" value="Ureidoglycolate hydrolase"/>
    <property type="match status" value="1"/>
</dbReference>
<protein>
    <recommendedName>
        <fullName evidence="5">Ureidoglycolate lyase</fullName>
        <ecNumber evidence="5">4.3.2.3</ecNumber>
    </recommendedName>
    <alternativeName>
        <fullName evidence="5">Ureidoglycolatase</fullName>
    </alternativeName>
</protein>
<dbReference type="EC" id="4.3.2.3" evidence="5"/>
<dbReference type="EMBL" id="PXYK01000014">
    <property type="protein sequence ID" value="PSJ58346.1"/>
    <property type="molecule type" value="Genomic_DNA"/>
</dbReference>
<evidence type="ECO:0000256" key="1">
    <source>
        <dbReference type="ARBA" id="ARBA00011738"/>
    </source>
</evidence>
<dbReference type="InterPro" id="IPR024060">
    <property type="entry name" value="Ureidoglycolate_lyase_dom_sf"/>
</dbReference>
<gene>
    <name evidence="5" type="primary">allA</name>
    <name evidence="6" type="ORF">C7I84_15385</name>
</gene>
<organism evidence="6 7">
    <name type="scientific">Kumtagia ephedrae</name>
    <dbReference type="NCBI Taxonomy" id="2116701"/>
    <lineage>
        <taxon>Bacteria</taxon>
        <taxon>Pseudomonadati</taxon>
        <taxon>Pseudomonadota</taxon>
        <taxon>Alphaproteobacteria</taxon>
        <taxon>Hyphomicrobiales</taxon>
        <taxon>Phyllobacteriaceae</taxon>
        <taxon>Kumtagia</taxon>
    </lineage>
</organism>
<comment type="caution">
    <text evidence="6">The sequence shown here is derived from an EMBL/GenBank/DDBJ whole genome shotgun (WGS) entry which is preliminary data.</text>
</comment>
<comment type="catalytic activity">
    <reaction evidence="4 5">
        <text>(S)-ureidoglycolate = urea + glyoxylate</text>
        <dbReference type="Rhea" id="RHEA:11304"/>
        <dbReference type="ChEBI" id="CHEBI:16199"/>
        <dbReference type="ChEBI" id="CHEBI:36655"/>
        <dbReference type="ChEBI" id="CHEBI:57296"/>
        <dbReference type="EC" id="4.3.2.3"/>
    </reaction>
</comment>
<comment type="subunit">
    <text evidence="1 5">Homodimer.</text>
</comment>
<dbReference type="AlphaFoldDB" id="A0A2P7S793"/>
<reference evidence="6 7" key="1">
    <citation type="submission" date="2018-03" db="EMBL/GenBank/DDBJ databases">
        <title>The draft genome of Mesorhizobium sp. 6GN-30.</title>
        <authorList>
            <person name="Liu L."/>
            <person name="Li L."/>
            <person name="Wang T."/>
            <person name="Zhang X."/>
            <person name="Liang L."/>
        </authorList>
    </citation>
    <scope>NUCLEOTIDE SEQUENCE [LARGE SCALE GENOMIC DNA]</scope>
    <source>
        <strain evidence="6 7">6GN30</strain>
    </source>
</reference>
<keyword evidence="7" id="KW-1185">Reference proteome</keyword>
<sequence length="168" mass="18520">MTRIITAQPLTRENFAEFGQVIEIGGDDHFPINGGKAERFHALAAADAAGPDARVLISTVRGTPYEFPLKLAMVERHPLGSQAFIPLDRRPFLVVVCHDEDGRPGMPHAFLTAPGQGINYPRNSWHGVLTPIGEAQDFAIVDRGGDGNNLEEFFFEEPYEIRLPEAAR</sequence>
<dbReference type="InterPro" id="IPR047233">
    <property type="entry name" value="UAH_cupin"/>
</dbReference>
<evidence type="ECO:0000256" key="3">
    <source>
        <dbReference type="ARBA" id="ARBA00023239"/>
    </source>
</evidence>
<comment type="similarity">
    <text evidence="5">Belongs to the ureidoglycolate lyase family.</text>
</comment>
<dbReference type="Proteomes" id="UP000241229">
    <property type="component" value="Unassembled WGS sequence"/>
</dbReference>
<dbReference type="PIRSF" id="PIRSF017306">
    <property type="entry name" value="Ureidogly_hydro"/>
    <property type="match status" value="1"/>
</dbReference>
<keyword evidence="6" id="KW-0378">Hydrolase</keyword>
<comment type="cofactor">
    <cofactor evidence="5">
        <name>Ni(2+)</name>
        <dbReference type="ChEBI" id="CHEBI:49786"/>
    </cofactor>
</comment>
<dbReference type="InterPro" id="IPR011051">
    <property type="entry name" value="RmlC_Cupin_sf"/>
</dbReference>
<dbReference type="NCBIfam" id="NF009932">
    <property type="entry name" value="PRK13395.1"/>
    <property type="match status" value="1"/>
</dbReference>
<dbReference type="OrthoDB" id="9804602at2"/>
<dbReference type="HAMAP" id="MF_00616">
    <property type="entry name" value="Ureidogly_lyase"/>
    <property type="match status" value="1"/>
</dbReference>
<keyword evidence="3 5" id="KW-0456">Lyase</keyword>
<dbReference type="GO" id="GO:0006145">
    <property type="term" value="P:purine nucleobase catabolic process"/>
    <property type="evidence" value="ECO:0007669"/>
    <property type="project" value="UniProtKB-UniRule"/>
</dbReference>
<dbReference type="InterPro" id="IPR023525">
    <property type="entry name" value="Ureidogly_lyase_bac"/>
</dbReference>
<dbReference type="GO" id="GO:0004848">
    <property type="term" value="F:ureidoglycolate hydrolase activity"/>
    <property type="evidence" value="ECO:0007669"/>
    <property type="project" value="InterPro"/>
</dbReference>
<dbReference type="PANTHER" id="PTHR21221:SF1">
    <property type="entry name" value="UREIDOGLYCOLATE LYASE"/>
    <property type="match status" value="1"/>
</dbReference>
<dbReference type="SUPFAM" id="SSF51182">
    <property type="entry name" value="RmlC-like cupins"/>
    <property type="match status" value="1"/>
</dbReference>
<proteinExistence type="inferred from homology"/>
<evidence type="ECO:0000313" key="6">
    <source>
        <dbReference type="EMBL" id="PSJ58346.1"/>
    </source>
</evidence>
<dbReference type="InterPro" id="IPR007247">
    <property type="entry name" value="Ureidogly_lyase"/>
</dbReference>
<keyword evidence="2 5" id="KW-0659">Purine metabolism</keyword>